<evidence type="ECO:0000313" key="2">
    <source>
        <dbReference type="Proteomes" id="UP000481087"/>
    </source>
</evidence>
<gene>
    <name evidence="1" type="ORF">GQF01_25025</name>
</gene>
<protein>
    <submittedName>
        <fullName evidence="1">DUF2642 domain-containing protein</fullName>
    </submittedName>
</protein>
<proteinExistence type="predicted"/>
<dbReference type="RefSeq" id="WP_161409573.1">
    <property type="nucleotide sequence ID" value="NZ_WTUZ01000022.1"/>
</dbReference>
<keyword evidence="2" id="KW-1185">Reference proteome</keyword>
<dbReference type="Proteomes" id="UP000481087">
    <property type="component" value="Unassembled WGS sequence"/>
</dbReference>
<sequence length="222" mass="25513">MRTFQPFVGQQVIVEISGNNICTGKLIDLGLDIMVMVNEQQFYYIPLVHVQNVKLKSETSRETDIPIVETPIDYQVDSLSFRKILNTAKGRFVEIYVTGNKTIHGYLTSIMNDYFVFYSPVYKAMFVSMNHLKWLIPYQSNLTPFSLNNQFLPMSTINITLSRTFEEQCKKLEGKLVVFDLGDNTNKIGLLQKADNDFIQLINASGDNVLWNLHHLKTVYTP</sequence>
<name>A0A6L8V703_9BACL</name>
<organism evidence="1 2">
    <name type="scientific">Paenibacillus silvestris</name>
    <dbReference type="NCBI Taxonomy" id="2606219"/>
    <lineage>
        <taxon>Bacteria</taxon>
        <taxon>Bacillati</taxon>
        <taxon>Bacillota</taxon>
        <taxon>Bacilli</taxon>
        <taxon>Bacillales</taxon>
        <taxon>Paenibacillaceae</taxon>
        <taxon>Paenibacillus</taxon>
    </lineage>
</organism>
<reference evidence="1 2" key="1">
    <citation type="submission" date="2019-12" db="EMBL/GenBank/DDBJ databases">
        <title>Paenibacillus sp. nov. sp. isolated from soil.</title>
        <authorList>
            <person name="Kim J."/>
            <person name="Jeong S.E."/>
            <person name="Jung H.S."/>
            <person name="Jeon C.O."/>
        </authorList>
    </citation>
    <scope>NUCLEOTIDE SEQUENCE [LARGE SCALE GENOMIC DNA]</scope>
    <source>
        <strain evidence="1 2">5J-6</strain>
    </source>
</reference>
<accession>A0A6L8V703</accession>
<evidence type="ECO:0000313" key="1">
    <source>
        <dbReference type="EMBL" id="MZQ85386.1"/>
    </source>
</evidence>
<comment type="caution">
    <text evidence="1">The sequence shown here is derived from an EMBL/GenBank/DDBJ whole genome shotgun (WGS) entry which is preliminary data.</text>
</comment>
<dbReference type="AlphaFoldDB" id="A0A6L8V703"/>
<dbReference type="EMBL" id="WTUZ01000022">
    <property type="protein sequence ID" value="MZQ85386.1"/>
    <property type="molecule type" value="Genomic_DNA"/>
</dbReference>